<gene>
    <name evidence="1" type="ORF">GCM10009533_30410</name>
</gene>
<organism evidence="1 2">
    <name type="scientific">Saccharopolyspora erythraea</name>
    <name type="common">Streptomyces erythraeus</name>
    <dbReference type="NCBI Taxonomy" id="1836"/>
    <lineage>
        <taxon>Bacteria</taxon>
        <taxon>Bacillati</taxon>
        <taxon>Actinomycetota</taxon>
        <taxon>Actinomycetes</taxon>
        <taxon>Pseudonocardiales</taxon>
        <taxon>Pseudonocardiaceae</taxon>
        <taxon>Saccharopolyspora</taxon>
    </lineage>
</organism>
<dbReference type="EMBL" id="BAAAGS010000017">
    <property type="protein sequence ID" value="GAA0529065.1"/>
    <property type="molecule type" value="Genomic_DNA"/>
</dbReference>
<proteinExistence type="predicted"/>
<accession>A0ABN1CXY6</accession>
<sequence>MTGHFSIFPKSARRQIAQAAVEQLTAYPELLCRNPAMLRRAWEIQNEHRADFIDQVGTDMIVLPPDEAQETLREHYRRQRQRALANLDE</sequence>
<name>A0ABN1CXY6_SACER</name>
<comment type="caution">
    <text evidence="1">The sequence shown here is derived from an EMBL/GenBank/DDBJ whole genome shotgun (WGS) entry which is preliminary data.</text>
</comment>
<keyword evidence="2" id="KW-1185">Reference proteome</keyword>
<dbReference type="Proteomes" id="UP001500729">
    <property type="component" value="Unassembled WGS sequence"/>
</dbReference>
<reference evidence="1 2" key="1">
    <citation type="journal article" date="2019" name="Int. J. Syst. Evol. Microbiol.">
        <title>The Global Catalogue of Microorganisms (GCM) 10K type strain sequencing project: providing services to taxonomists for standard genome sequencing and annotation.</title>
        <authorList>
            <consortium name="The Broad Institute Genomics Platform"/>
            <consortium name="The Broad Institute Genome Sequencing Center for Infectious Disease"/>
            <person name="Wu L."/>
            <person name="Ma J."/>
        </authorList>
    </citation>
    <scope>NUCLEOTIDE SEQUENCE [LARGE SCALE GENOMIC DNA]</scope>
    <source>
        <strain evidence="1 2">JCM 10303</strain>
    </source>
</reference>
<protein>
    <submittedName>
        <fullName evidence="1">Uncharacterized protein</fullName>
    </submittedName>
</protein>
<evidence type="ECO:0000313" key="2">
    <source>
        <dbReference type="Proteomes" id="UP001500729"/>
    </source>
</evidence>
<evidence type="ECO:0000313" key="1">
    <source>
        <dbReference type="EMBL" id="GAA0529065.1"/>
    </source>
</evidence>
<dbReference type="RefSeq" id="WP_009944163.1">
    <property type="nucleotide sequence ID" value="NZ_BAAAGS010000017.1"/>
</dbReference>